<organism evidence="2 3">
    <name type="scientific">Haemaphysalis longicornis</name>
    <name type="common">Bush tick</name>
    <dbReference type="NCBI Taxonomy" id="44386"/>
    <lineage>
        <taxon>Eukaryota</taxon>
        <taxon>Metazoa</taxon>
        <taxon>Ecdysozoa</taxon>
        <taxon>Arthropoda</taxon>
        <taxon>Chelicerata</taxon>
        <taxon>Arachnida</taxon>
        <taxon>Acari</taxon>
        <taxon>Parasitiformes</taxon>
        <taxon>Ixodida</taxon>
        <taxon>Ixodoidea</taxon>
        <taxon>Ixodidae</taxon>
        <taxon>Haemaphysalinae</taxon>
        <taxon>Haemaphysalis</taxon>
    </lineage>
</organism>
<evidence type="ECO:0000313" key="2">
    <source>
        <dbReference type="EMBL" id="KAH9360832.1"/>
    </source>
</evidence>
<keyword evidence="3" id="KW-1185">Reference proteome</keyword>
<feature type="compositionally biased region" description="Basic and acidic residues" evidence="1">
    <location>
        <begin position="94"/>
        <end position="106"/>
    </location>
</feature>
<name>A0A9J6FE21_HAELO</name>
<accession>A0A9J6FE21</accession>
<dbReference type="OrthoDB" id="6506286at2759"/>
<protein>
    <recommendedName>
        <fullName evidence="4">Transposase domain-containing protein</fullName>
    </recommendedName>
</protein>
<sequence>MAEIGERQFRRVRKRRLEACLELAAPLEADVLAVSCVPHAKRQRECENSVPRTTLTVDVSAPVPSPSFAYGDDRCAQRSDNEESACVSVQSSQGDRESGHGRGDGRLEQMCASADVTNDEAQHDVDAVDFRRSLQLWALESKSSHKAVTSLLGVLRKHKCLASLPSTARTLLKTPKSTHVLTMAGGKFHHFGLEAGLRQALQSCKELPTELVINVNVDGLPISKSSKGHFWLILGLVKNLKGAAPFVISAFFSDSKPTDANKFMRKFVEELNALGTSGIVVGTARIPVRLNALVCDAPAKAFVLCIKHHTGYYSCSKCTIKGRYRKKRVCFPGTKCALRTDRSVRRKTQWQHHTGRSILAALPIDLVKDVPLDYMHLVCLGVVHKLIVLWFHGPKKVRLGRKVRLALSKRNVALAQFVPFEFNRKPRSLAELDRWKATEFRFFLLYGGPVLLSSLLPDHMFQHFLMLHVAITLLSMPSVTPSEVQYAGQLLDIFVLRFAAIYGQHHVSHNVHGLSHLAADVEHLGPLDSWSAFPFENYMSTLKKMVRKPEFPLEQLCNRLAEQAPLFEKAVKVDDRPLFSGPHNRGPLIGPCQGQQFQKVKLPGNVFLMLERRTAVAC</sequence>
<feature type="region of interest" description="Disordered" evidence="1">
    <location>
        <begin position="87"/>
        <end position="106"/>
    </location>
</feature>
<dbReference type="Proteomes" id="UP000821853">
    <property type="component" value="Chromosome 1"/>
</dbReference>
<evidence type="ECO:0000313" key="3">
    <source>
        <dbReference type="Proteomes" id="UP000821853"/>
    </source>
</evidence>
<dbReference type="VEuPathDB" id="VectorBase:HLOH_058099"/>
<dbReference type="PANTHER" id="PTHR33053:SF25">
    <property type="entry name" value="TRANSPOSASE DOMAIN-CONTAINING PROTEIN"/>
    <property type="match status" value="1"/>
</dbReference>
<evidence type="ECO:0000256" key="1">
    <source>
        <dbReference type="SAM" id="MobiDB-lite"/>
    </source>
</evidence>
<dbReference type="AlphaFoldDB" id="A0A9J6FE21"/>
<dbReference type="EMBL" id="JABSTR010000001">
    <property type="protein sequence ID" value="KAH9360832.1"/>
    <property type="molecule type" value="Genomic_DNA"/>
</dbReference>
<dbReference type="PANTHER" id="PTHR33053">
    <property type="entry name" value="PROTEIN, PUTATIVE-RELATED"/>
    <property type="match status" value="1"/>
</dbReference>
<comment type="caution">
    <text evidence="2">The sequence shown here is derived from an EMBL/GenBank/DDBJ whole genome shotgun (WGS) entry which is preliminary data.</text>
</comment>
<proteinExistence type="predicted"/>
<dbReference type="OMA" id="RINAIIC"/>
<evidence type="ECO:0008006" key="4">
    <source>
        <dbReference type="Google" id="ProtNLM"/>
    </source>
</evidence>
<reference evidence="2 3" key="1">
    <citation type="journal article" date="2020" name="Cell">
        <title>Large-Scale Comparative Analyses of Tick Genomes Elucidate Their Genetic Diversity and Vector Capacities.</title>
        <authorList>
            <consortium name="Tick Genome and Microbiome Consortium (TIGMIC)"/>
            <person name="Jia N."/>
            <person name="Wang J."/>
            <person name="Shi W."/>
            <person name="Du L."/>
            <person name="Sun Y."/>
            <person name="Zhan W."/>
            <person name="Jiang J.F."/>
            <person name="Wang Q."/>
            <person name="Zhang B."/>
            <person name="Ji P."/>
            <person name="Bell-Sakyi L."/>
            <person name="Cui X.M."/>
            <person name="Yuan T.T."/>
            <person name="Jiang B.G."/>
            <person name="Yang W.F."/>
            <person name="Lam T.T."/>
            <person name="Chang Q.C."/>
            <person name="Ding S.J."/>
            <person name="Wang X.J."/>
            <person name="Zhu J.G."/>
            <person name="Ruan X.D."/>
            <person name="Zhao L."/>
            <person name="Wei J.T."/>
            <person name="Ye R.Z."/>
            <person name="Que T.C."/>
            <person name="Du C.H."/>
            <person name="Zhou Y.H."/>
            <person name="Cheng J.X."/>
            <person name="Dai P.F."/>
            <person name="Guo W.B."/>
            <person name="Han X.H."/>
            <person name="Huang E.J."/>
            <person name="Li L.F."/>
            <person name="Wei W."/>
            <person name="Gao Y.C."/>
            <person name="Liu J.Z."/>
            <person name="Shao H.Z."/>
            <person name="Wang X."/>
            <person name="Wang C.C."/>
            <person name="Yang T.C."/>
            <person name="Huo Q.B."/>
            <person name="Li W."/>
            <person name="Chen H.Y."/>
            <person name="Chen S.E."/>
            <person name="Zhou L.G."/>
            <person name="Ni X.B."/>
            <person name="Tian J.H."/>
            <person name="Sheng Y."/>
            <person name="Liu T."/>
            <person name="Pan Y.S."/>
            <person name="Xia L.Y."/>
            <person name="Li J."/>
            <person name="Zhao F."/>
            <person name="Cao W.C."/>
        </authorList>
    </citation>
    <scope>NUCLEOTIDE SEQUENCE [LARGE SCALE GENOMIC DNA]</scope>
    <source>
        <strain evidence="2">HaeL-2018</strain>
    </source>
</reference>
<gene>
    <name evidence="2" type="ORF">HPB48_009374</name>
</gene>